<dbReference type="RefSeq" id="XP_046075254.1">
    <property type="nucleotide sequence ID" value="XM_046215405.1"/>
</dbReference>
<dbReference type="InterPro" id="IPR037653">
    <property type="entry name" value="Cbp6"/>
</dbReference>
<sequence>MSKSPQTLSARITQLIKQWPSDHVRPESVSIQHYLRTRLPKADGGSPTISESSVNALTSLLNNRYSKQYPLPQKLRYPASNPEHYDVLIREFEEAPNRSWLGRLQKRLSGVLRLK</sequence>
<dbReference type="PANTHER" id="PTHR28250:SF1">
    <property type="entry name" value="CYTOCHROME B PRE-MRNA-PROCESSING PROTEIN 6"/>
    <property type="match status" value="1"/>
</dbReference>
<dbReference type="GO" id="GO:0043022">
    <property type="term" value="F:ribosome binding"/>
    <property type="evidence" value="ECO:0007669"/>
    <property type="project" value="InterPro"/>
</dbReference>
<dbReference type="GeneID" id="70245692"/>
<name>A0AAD4KVA3_9EURO</name>
<dbReference type="EMBL" id="JAJTJA010000003">
    <property type="protein sequence ID" value="KAH8701878.1"/>
    <property type="molecule type" value="Genomic_DNA"/>
</dbReference>
<dbReference type="GO" id="GO:0061671">
    <property type="term" value="C:Cbp3p-Cbp6 complex"/>
    <property type="evidence" value="ECO:0007669"/>
    <property type="project" value="InterPro"/>
</dbReference>
<comment type="caution">
    <text evidence="1">The sequence shown here is derived from an EMBL/GenBank/DDBJ whole genome shotgun (WGS) entry which is preliminary data.</text>
</comment>
<evidence type="ECO:0000313" key="1">
    <source>
        <dbReference type="EMBL" id="KAH8701878.1"/>
    </source>
</evidence>
<dbReference type="Pfam" id="PF20180">
    <property type="entry name" value="UQCC2_CBP6"/>
    <property type="match status" value="1"/>
</dbReference>
<dbReference type="PANTHER" id="PTHR28250">
    <property type="entry name" value="CYTOCHROME B PRE-MRNA-PROCESSING PROTEIN 6"/>
    <property type="match status" value="1"/>
</dbReference>
<reference evidence="1" key="1">
    <citation type="submission" date="2021-12" db="EMBL/GenBank/DDBJ databases">
        <title>Convergent genome expansion in fungi linked to evolution of root-endophyte symbiosis.</title>
        <authorList>
            <consortium name="DOE Joint Genome Institute"/>
            <person name="Ke Y.-H."/>
            <person name="Bonito G."/>
            <person name="Liao H.-L."/>
            <person name="Looney B."/>
            <person name="Rojas-Flechas A."/>
            <person name="Nash J."/>
            <person name="Hameed K."/>
            <person name="Schadt C."/>
            <person name="Martin F."/>
            <person name="Crous P.W."/>
            <person name="Miettinen O."/>
            <person name="Magnuson J.K."/>
            <person name="Labbe J."/>
            <person name="Jacobson D."/>
            <person name="Doktycz M.J."/>
            <person name="Veneault-Fourrey C."/>
            <person name="Kuo A."/>
            <person name="Mondo S."/>
            <person name="Calhoun S."/>
            <person name="Riley R."/>
            <person name="Ohm R."/>
            <person name="LaButti K."/>
            <person name="Andreopoulos B."/>
            <person name="Pangilinan J."/>
            <person name="Nolan M."/>
            <person name="Tritt A."/>
            <person name="Clum A."/>
            <person name="Lipzen A."/>
            <person name="Daum C."/>
            <person name="Barry K."/>
            <person name="Grigoriev I.V."/>
            <person name="Vilgalys R."/>
        </authorList>
    </citation>
    <scope>NUCLEOTIDE SEQUENCE</scope>
    <source>
        <strain evidence="1">PMI_201</strain>
    </source>
</reference>
<protein>
    <submittedName>
        <fullName evidence="1">Uncharacterized protein</fullName>
    </submittedName>
</protein>
<dbReference type="AlphaFoldDB" id="A0AAD4KVA3"/>
<evidence type="ECO:0000313" key="2">
    <source>
        <dbReference type="Proteomes" id="UP001201262"/>
    </source>
</evidence>
<accession>A0AAD4KVA3</accession>
<keyword evidence="2" id="KW-1185">Reference proteome</keyword>
<gene>
    <name evidence="1" type="ORF">BGW36DRAFT_371755</name>
</gene>
<dbReference type="Proteomes" id="UP001201262">
    <property type="component" value="Unassembled WGS sequence"/>
</dbReference>
<organism evidence="1 2">
    <name type="scientific">Talaromyces proteolyticus</name>
    <dbReference type="NCBI Taxonomy" id="1131652"/>
    <lineage>
        <taxon>Eukaryota</taxon>
        <taxon>Fungi</taxon>
        <taxon>Dikarya</taxon>
        <taxon>Ascomycota</taxon>
        <taxon>Pezizomycotina</taxon>
        <taxon>Eurotiomycetes</taxon>
        <taxon>Eurotiomycetidae</taxon>
        <taxon>Eurotiales</taxon>
        <taxon>Trichocomaceae</taxon>
        <taxon>Talaromyces</taxon>
        <taxon>Talaromyces sect. Bacilispori</taxon>
    </lineage>
</organism>
<proteinExistence type="predicted"/>
<dbReference type="GO" id="GO:0034551">
    <property type="term" value="P:mitochondrial respiratory chain complex III assembly"/>
    <property type="evidence" value="ECO:0007669"/>
    <property type="project" value="TreeGrafter"/>
</dbReference>